<protein>
    <submittedName>
        <fullName evidence="3">Transposase</fullName>
    </submittedName>
</protein>
<feature type="domain" description="Transposase IS116/IS110/IS902 C-terminal" evidence="2">
    <location>
        <begin position="80"/>
        <end position="160"/>
    </location>
</feature>
<feature type="region of interest" description="Disordered" evidence="1">
    <location>
        <begin position="237"/>
        <end position="257"/>
    </location>
</feature>
<dbReference type="GO" id="GO:0003677">
    <property type="term" value="F:DNA binding"/>
    <property type="evidence" value="ECO:0007669"/>
    <property type="project" value="InterPro"/>
</dbReference>
<evidence type="ECO:0000313" key="4">
    <source>
        <dbReference type="Proteomes" id="UP000579945"/>
    </source>
</evidence>
<dbReference type="PANTHER" id="PTHR33055:SF15">
    <property type="entry name" value="TRANSPOSASE-RELATED"/>
    <property type="match status" value="1"/>
</dbReference>
<dbReference type="RefSeq" id="WP_183642670.1">
    <property type="nucleotide sequence ID" value="NZ_JACIBV010000001.1"/>
</dbReference>
<keyword evidence="4" id="KW-1185">Reference proteome</keyword>
<organism evidence="3 4">
    <name type="scientific">Nonomuraea dietziae</name>
    <dbReference type="NCBI Taxonomy" id="65515"/>
    <lineage>
        <taxon>Bacteria</taxon>
        <taxon>Bacillati</taxon>
        <taxon>Actinomycetota</taxon>
        <taxon>Actinomycetes</taxon>
        <taxon>Streptosporangiales</taxon>
        <taxon>Streptosporangiaceae</taxon>
        <taxon>Nonomuraea</taxon>
    </lineage>
</organism>
<reference evidence="3 4" key="1">
    <citation type="submission" date="2020-08" db="EMBL/GenBank/DDBJ databases">
        <title>Sequencing the genomes of 1000 actinobacteria strains.</title>
        <authorList>
            <person name="Klenk H.-P."/>
        </authorList>
    </citation>
    <scope>NUCLEOTIDE SEQUENCE [LARGE SCALE GENOMIC DNA]</scope>
    <source>
        <strain evidence="3 4">DSM 44320</strain>
    </source>
</reference>
<evidence type="ECO:0000313" key="3">
    <source>
        <dbReference type="EMBL" id="MBB3724561.1"/>
    </source>
</evidence>
<accession>A0A7W5UU06</accession>
<gene>
    <name evidence="3" type="ORF">FHR33_000421</name>
</gene>
<dbReference type="GO" id="GO:0004803">
    <property type="term" value="F:transposase activity"/>
    <property type="evidence" value="ECO:0007669"/>
    <property type="project" value="InterPro"/>
</dbReference>
<comment type="caution">
    <text evidence="3">The sequence shown here is derived from an EMBL/GenBank/DDBJ whole genome shotgun (WGS) entry which is preliminary data.</text>
</comment>
<evidence type="ECO:0000259" key="2">
    <source>
        <dbReference type="Pfam" id="PF02371"/>
    </source>
</evidence>
<name>A0A7W5UU06_9ACTN</name>
<dbReference type="GeneID" id="95387060"/>
<proteinExistence type="predicted"/>
<dbReference type="Pfam" id="PF02371">
    <property type="entry name" value="Transposase_20"/>
    <property type="match status" value="1"/>
</dbReference>
<dbReference type="AlphaFoldDB" id="A0A7W5UU06"/>
<dbReference type="EMBL" id="JACIBV010000001">
    <property type="protein sequence ID" value="MBB3724561.1"/>
    <property type="molecule type" value="Genomic_DNA"/>
</dbReference>
<evidence type="ECO:0000256" key="1">
    <source>
        <dbReference type="SAM" id="MobiDB-lite"/>
    </source>
</evidence>
<dbReference type="GO" id="GO:0006313">
    <property type="term" value="P:DNA transposition"/>
    <property type="evidence" value="ECO:0007669"/>
    <property type="project" value="InterPro"/>
</dbReference>
<dbReference type="InterPro" id="IPR003346">
    <property type="entry name" value="Transposase_20"/>
</dbReference>
<dbReference type="Proteomes" id="UP000579945">
    <property type="component" value="Unassembled WGS sequence"/>
</dbReference>
<sequence>MIEALIAGERDPHLLAGLARGVPRHKHEDLVAACDGRFTATHAAMCRLHLDAYDHTTGKIAELDGLVAEAAAAFEPVITRLMTISGIGRRTAEVIVAETGADMSRFPTPEQLTAWAGLVPGNRESAGKRRRAVTRKGNKHLKAAMVEAAWGASRTRSRIGARLRRLVRRFGRQHAKKAAVATAHTLLRVCWAVMARGEDYREDGGDFYDRREARQTHYLAARYQKTLERLGYQVTLIAPDPGPAHHPDPDQPEEPAA</sequence>
<dbReference type="PANTHER" id="PTHR33055">
    <property type="entry name" value="TRANSPOSASE FOR INSERTION SEQUENCE ELEMENT IS1111A"/>
    <property type="match status" value="1"/>
</dbReference>
<dbReference type="InterPro" id="IPR047650">
    <property type="entry name" value="Transpos_IS110"/>
</dbReference>